<sequence>MKLTIYIINEKMEKFYLEAFKEYEKRLGRYCTIELIQLKKEEQLEKKLNDSSYKILLASTKQTLSSEELASKINDLGVSGKSDVSIIIGSNSAQYDEKLMLSQMEMDAGLKTTILVEQLYRAFRIIHNHPYHK</sequence>
<feature type="binding site" evidence="6">
    <location>
        <position position="89"/>
    </location>
    <ligand>
        <name>S-adenosyl-L-methionine</name>
        <dbReference type="ChEBI" id="CHEBI:59789"/>
    </ligand>
</feature>
<dbReference type="CDD" id="cd18081">
    <property type="entry name" value="RlmH-like"/>
    <property type="match status" value="1"/>
</dbReference>
<organism evidence="7 8">
    <name type="scientific">Paenibacillus konkukensis</name>
    <dbReference type="NCBI Taxonomy" id="2020716"/>
    <lineage>
        <taxon>Bacteria</taxon>
        <taxon>Bacillati</taxon>
        <taxon>Bacillota</taxon>
        <taxon>Bacilli</taxon>
        <taxon>Bacillales</taxon>
        <taxon>Paenibacillaceae</taxon>
        <taxon>Paenibacillus</taxon>
    </lineage>
</organism>
<evidence type="ECO:0000256" key="4">
    <source>
        <dbReference type="ARBA" id="ARBA00022691"/>
    </source>
</evidence>
<comment type="function">
    <text evidence="6">Specifically methylates the pseudouridine at position 1915 (m3Psi1915) in 23S rRNA.</text>
</comment>
<dbReference type="EC" id="2.1.1.177" evidence="6"/>
<dbReference type="InterPro" id="IPR029026">
    <property type="entry name" value="tRNA_m1G_MTases_N"/>
</dbReference>
<dbReference type="Pfam" id="PF02590">
    <property type="entry name" value="SPOUT_MTase"/>
    <property type="match status" value="1"/>
</dbReference>
<dbReference type="PANTHER" id="PTHR33603">
    <property type="entry name" value="METHYLTRANSFERASE"/>
    <property type="match status" value="1"/>
</dbReference>
<comment type="catalytic activity">
    <reaction evidence="6">
        <text>pseudouridine(1915) in 23S rRNA + S-adenosyl-L-methionine = N(3)-methylpseudouridine(1915) in 23S rRNA + S-adenosyl-L-homocysteine + H(+)</text>
        <dbReference type="Rhea" id="RHEA:42752"/>
        <dbReference type="Rhea" id="RHEA-COMP:10221"/>
        <dbReference type="Rhea" id="RHEA-COMP:10222"/>
        <dbReference type="ChEBI" id="CHEBI:15378"/>
        <dbReference type="ChEBI" id="CHEBI:57856"/>
        <dbReference type="ChEBI" id="CHEBI:59789"/>
        <dbReference type="ChEBI" id="CHEBI:65314"/>
        <dbReference type="ChEBI" id="CHEBI:74486"/>
        <dbReference type="EC" id="2.1.1.177"/>
    </reaction>
</comment>
<gene>
    <name evidence="7" type="primary">rlmH_2</name>
    <name evidence="6" type="synonym">rlmH</name>
    <name evidence="7" type="ORF">SK3146_03819</name>
</gene>
<evidence type="ECO:0000256" key="2">
    <source>
        <dbReference type="ARBA" id="ARBA00022603"/>
    </source>
</evidence>
<keyword evidence="3 6" id="KW-0808">Transferase</keyword>
<dbReference type="InterPro" id="IPR029028">
    <property type="entry name" value="Alpha/beta_knot_MTases"/>
</dbReference>
<reference evidence="7" key="1">
    <citation type="submission" date="2018-02" db="EMBL/GenBank/DDBJ databases">
        <authorList>
            <person name="Kim S.-K."/>
            <person name="Jung H.-I."/>
            <person name="Lee S.-W."/>
        </authorList>
    </citation>
    <scope>NUCLEOTIDE SEQUENCE</scope>
    <source>
        <strain evidence="7">SK3146</strain>
    </source>
</reference>
<evidence type="ECO:0000313" key="8">
    <source>
        <dbReference type="Proteomes" id="UP001057134"/>
    </source>
</evidence>
<dbReference type="Gene3D" id="3.40.1280.10">
    <property type="match status" value="1"/>
</dbReference>
<dbReference type="InterPro" id="IPR003742">
    <property type="entry name" value="RlmH-like"/>
</dbReference>
<dbReference type="HAMAP" id="MF_00658">
    <property type="entry name" value="23SrRNA_methyltr_H"/>
    <property type="match status" value="1"/>
</dbReference>
<evidence type="ECO:0000256" key="6">
    <source>
        <dbReference type="HAMAP-Rule" id="MF_00658"/>
    </source>
</evidence>
<evidence type="ECO:0000313" key="7">
    <source>
        <dbReference type="EMBL" id="UQZ84564.1"/>
    </source>
</evidence>
<dbReference type="Proteomes" id="UP001057134">
    <property type="component" value="Chromosome"/>
</dbReference>
<dbReference type="GO" id="GO:0008168">
    <property type="term" value="F:methyltransferase activity"/>
    <property type="evidence" value="ECO:0007669"/>
    <property type="project" value="UniProtKB-KW"/>
</dbReference>
<accession>A0ABY4RQ16</accession>
<dbReference type="GO" id="GO:0032259">
    <property type="term" value="P:methylation"/>
    <property type="evidence" value="ECO:0007669"/>
    <property type="project" value="UniProtKB-KW"/>
</dbReference>
<evidence type="ECO:0000256" key="3">
    <source>
        <dbReference type="ARBA" id="ARBA00022679"/>
    </source>
</evidence>
<keyword evidence="4 6" id="KW-0949">S-adenosyl-L-methionine</keyword>
<comment type="similarity">
    <text evidence="5 6">Belongs to the RNA methyltransferase RlmH family.</text>
</comment>
<evidence type="ECO:0000256" key="5">
    <source>
        <dbReference type="ARBA" id="ARBA00038303"/>
    </source>
</evidence>
<comment type="subcellular location">
    <subcellularLocation>
        <location evidence="6">Cytoplasm</location>
    </subcellularLocation>
</comment>
<keyword evidence="6" id="KW-0963">Cytoplasm</keyword>
<dbReference type="PANTHER" id="PTHR33603:SF1">
    <property type="entry name" value="RIBOSOMAL RNA LARGE SUBUNIT METHYLTRANSFERASE H"/>
    <property type="match status" value="1"/>
</dbReference>
<keyword evidence="2 6" id="KW-0489">Methyltransferase</keyword>
<reference evidence="7" key="2">
    <citation type="journal article" date="2021" name="J Anim Sci Technol">
        <title>Complete genome sequence of Paenibacillus konkukensis sp. nov. SK3146 as a potential probiotic strain.</title>
        <authorList>
            <person name="Jung H.I."/>
            <person name="Park S."/>
            <person name="Niu K.M."/>
            <person name="Lee S.W."/>
            <person name="Kothari D."/>
            <person name="Yi K.J."/>
            <person name="Kim S.K."/>
        </authorList>
    </citation>
    <scope>NUCLEOTIDE SEQUENCE</scope>
    <source>
        <strain evidence="7">SK3146</strain>
    </source>
</reference>
<feature type="binding site" evidence="6">
    <location>
        <position position="57"/>
    </location>
    <ligand>
        <name>S-adenosyl-L-methionine</name>
        <dbReference type="ChEBI" id="CHEBI:59789"/>
    </ligand>
</feature>
<protein>
    <recommendedName>
        <fullName evidence="6">Ribosomal RNA large subunit methyltransferase H</fullName>
        <ecNumber evidence="6">2.1.1.177</ecNumber>
    </recommendedName>
    <alternativeName>
        <fullName evidence="6">23S rRNA (pseudouridine1915-N3)-methyltransferase</fullName>
    </alternativeName>
    <alternativeName>
        <fullName evidence="6">23S rRNA m3Psi1915 methyltransferase</fullName>
    </alternativeName>
    <alternativeName>
        <fullName evidence="6">rRNA (pseudouridine-N3-)-methyltransferase RlmH</fullName>
    </alternativeName>
</protein>
<feature type="binding site" evidence="6">
    <location>
        <begin position="101"/>
        <end position="106"/>
    </location>
    <ligand>
        <name>S-adenosyl-L-methionine</name>
        <dbReference type="ChEBI" id="CHEBI:59789"/>
    </ligand>
</feature>
<evidence type="ECO:0000256" key="1">
    <source>
        <dbReference type="ARBA" id="ARBA00022552"/>
    </source>
</evidence>
<comment type="subunit">
    <text evidence="6">Homodimer.</text>
</comment>
<name>A0ABY4RQ16_9BACL</name>
<keyword evidence="8" id="KW-1185">Reference proteome</keyword>
<dbReference type="RefSeq" id="WP_249860315.1">
    <property type="nucleotide sequence ID" value="NZ_CP027059.1"/>
</dbReference>
<dbReference type="SUPFAM" id="SSF75217">
    <property type="entry name" value="alpha/beta knot"/>
    <property type="match status" value="1"/>
</dbReference>
<keyword evidence="1 6" id="KW-0698">rRNA processing</keyword>
<dbReference type="EMBL" id="CP027059">
    <property type="protein sequence ID" value="UQZ84564.1"/>
    <property type="molecule type" value="Genomic_DNA"/>
</dbReference>
<proteinExistence type="inferred from homology"/>